<reference evidence="2" key="1">
    <citation type="submission" date="2013-01" db="EMBL/GenBank/DDBJ databases">
        <title>Draft Genome Sequence of a Mulberry Tree, Morus notabilis C.K. Schneid.</title>
        <authorList>
            <person name="He N."/>
            <person name="Zhao S."/>
        </authorList>
    </citation>
    <scope>NUCLEOTIDE SEQUENCE</scope>
</reference>
<accession>W9RD45</accession>
<dbReference type="Proteomes" id="UP000030645">
    <property type="component" value="Unassembled WGS sequence"/>
</dbReference>
<protein>
    <submittedName>
        <fullName evidence="1">Uncharacterized protein</fullName>
    </submittedName>
</protein>
<evidence type="ECO:0000313" key="1">
    <source>
        <dbReference type="EMBL" id="EXB65595.1"/>
    </source>
</evidence>
<evidence type="ECO:0000313" key="2">
    <source>
        <dbReference type="Proteomes" id="UP000030645"/>
    </source>
</evidence>
<gene>
    <name evidence="1" type="ORF">L484_025861</name>
</gene>
<dbReference type="EMBL" id="KE344513">
    <property type="protein sequence ID" value="EXB65595.1"/>
    <property type="molecule type" value="Genomic_DNA"/>
</dbReference>
<proteinExistence type="predicted"/>
<dbReference type="AlphaFoldDB" id="W9RD45"/>
<organism evidence="1 2">
    <name type="scientific">Morus notabilis</name>
    <dbReference type="NCBI Taxonomy" id="981085"/>
    <lineage>
        <taxon>Eukaryota</taxon>
        <taxon>Viridiplantae</taxon>
        <taxon>Streptophyta</taxon>
        <taxon>Embryophyta</taxon>
        <taxon>Tracheophyta</taxon>
        <taxon>Spermatophyta</taxon>
        <taxon>Magnoliopsida</taxon>
        <taxon>eudicotyledons</taxon>
        <taxon>Gunneridae</taxon>
        <taxon>Pentapetalae</taxon>
        <taxon>rosids</taxon>
        <taxon>fabids</taxon>
        <taxon>Rosales</taxon>
        <taxon>Moraceae</taxon>
        <taxon>Moreae</taxon>
        <taxon>Morus</taxon>
    </lineage>
</organism>
<keyword evidence="2" id="KW-1185">Reference proteome</keyword>
<sequence length="77" mass="9160">MRWGWARQINARWRLGARSQRWLGYNRVGRECWVRPRSPSLTPHLHTTSLASSLRVPFLRPSTQFARQKRLHLGPQQ</sequence>
<name>W9RD45_9ROSA</name>